<dbReference type="CDD" id="cd00067">
    <property type="entry name" value="GAL4"/>
    <property type="match status" value="1"/>
</dbReference>
<dbReference type="SUPFAM" id="SSF57701">
    <property type="entry name" value="Zn2/Cys6 DNA-binding domain"/>
    <property type="match status" value="1"/>
</dbReference>
<evidence type="ECO:0000313" key="5">
    <source>
        <dbReference type="EMBL" id="AOW07313.1"/>
    </source>
</evidence>
<dbReference type="Proteomes" id="UP000182444">
    <property type="component" value="Chromosome 1F"/>
</dbReference>
<accession>A0A1H6PVR5</accession>
<evidence type="ECO:0000256" key="2">
    <source>
        <dbReference type="ARBA" id="ARBA00023242"/>
    </source>
</evidence>
<dbReference type="Pfam" id="PF00172">
    <property type="entry name" value="Zn_clus"/>
    <property type="match status" value="1"/>
</dbReference>
<dbReference type="InterPro" id="IPR001138">
    <property type="entry name" value="Zn2Cys6_DnaBD"/>
</dbReference>
<feature type="compositionally biased region" description="Basic and acidic residues" evidence="3">
    <location>
        <begin position="20"/>
        <end position="49"/>
    </location>
</feature>
<comment type="subcellular location">
    <subcellularLocation>
        <location evidence="1">Nucleus</location>
    </subcellularLocation>
</comment>
<dbReference type="SMART" id="SM00066">
    <property type="entry name" value="GAL4"/>
    <property type="match status" value="1"/>
</dbReference>
<evidence type="ECO:0000259" key="4">
    <source>
        <dbReference type="PROSITE" id="PS50048"/>
    </source>
</evidence>
<dbReference type="VEuPathDB" id="FungiDB:YALI0_F17424g"/>
<dbReference type="AlphaFoldDB" id="A0A1H6PVR5"/>
<dbReference type="EMBL" id="KZ858989">
    <property type="protein sequence ID" value="RDW26006.1"/>
    <property type="molecule type" value="Genomic_DNA"/>
</dbReference>
<dbReference type="eggNOG" id="ENOG502QRPQ">
    <property type="taxonomic scope" value="Eukaryota"/>
</dbReference>
<dbReference type="PANTHER" id="PTHR31001:SF90">
    <property type="entry name" value="CENTROMERE DNA-BINDING PROTEIN COMPLEX CBF3 SUBUNIT B"/>
    <property type="match status" value="1"/>
</dbReference>
<gene>
    <name evidence="6" type="ORF">B0I71DRAFT_131642</name>
    <name evidence="5" type="ORF">YALI1_F23191g</name>
</gene>
<feature type="compositionally biased region" description="Low complexity" evidence="3">
    <location>
        <begin position="156"/>
        <end position="175"/>
    </location>
</feature>
<keyword evidence="2" id="KW-0539">Nucleus</keyword>
<dbReference type="EMBL" id="CP017558">
    <property type="protein sequence ID" value="AOW07313.1"/>
    <property type="molecule type" value="Genomic_DNA"/>
</dbReference>
<dbReference type="GO" id="GO:0008270">
    <property type="term" value="F:zinc ion binding"/>
    <property type="evidence" value="ECO:0007669"/>
    <property type="project" value="InterPro"/>
</dbReference>
<reference evidence="6 8" key="2">
    <citation type="submission" date="2018-07" db="EMBL/GenBank/DDBJ databases">
        <title>Draft Genome Assemblies for Five Robust Yarrowia lipolytica Strains Exhibiting High Lipid Production and Pentose Sugar Utilization and Sugar Alcohol Secretion from Undetoxified Lignocellulosic Biomass Hydrolysates.</title>
        <authorList>
            <consortium name="DOE Joint Genome Institute"/>
            <person name="Walker C."/>
            <person name="Ryu S."/>
            <person name="Na H."/>
            <person name="Zane M."/>
            <person name="LaButti K."/>
            <person name="Lipzen A."/>
            <person name="Haridas S."/>
            <person name="Barry K."/>
            <person name="Grigoriev I.V."/>
            <person name="Quarterman J."/>
            <person name="Slininger P."/>
            <person name="Dien B."/>
            <person name="Trinh C.T."/>
        </authorList>
    </citation>
    <scope>NUCLEOTIDE SEQUENCE [LARGE SCALE GENOMIC DNA]</scope>
    <source>
        <strain evidence="6 8">YB392</strain>
    </source>
</reference>
<dbReference type="PROSITE" id="PS50048">
    <property type="entry name" value="ZN2_CY6_FUNGAL_2"/>
    <property type="match status" value="1"/>
</dbReference>
<evidence type="ECO:0000313" key="8">
    <source>
        <dbReference type="Proteomes" id="UP000256601"/>
    </source>
</evidence>
<feature type="region of interest" description="Disordered" evidence="3">
    <location>
        <begin position="228"/>
        <end position="247"/>
    </location>
</feature>
<feature type="domain" description="Zn(2)-C6 fungal-type" evidence="4">
    <location>
        <begin position="91"/>
        <end position="122"/>
    </location>
</feature>
<evidence type="ECO:0000313" key="6">
    <source>
        <dbReference type="EMBL" id="RDW26006.1"/>
    </source>
</evidence>
<dbReference type="OrthoDB" id="1747771at2759"/>
<reference evidence="5 7" key="1">
    <citation type="journal article" date="2016" name="PLoS ONE">
        <title>Sequence Assembly of Yarrowia lipolytica Strain W29/CLIB89 Shows Transposable Element Diversity.</title>
        <authorList>
            <person name="Magnan C."/>
            <person name="Yu J."/>
            <person name="Chang I."/>
            <person name="Jahn E."/>
            <person name="Kanomata Y."/>
            <person name="Wu J."/>
            <person name="Zeller M."/>
            <person name="Oakes M."/>
            <person name="Baldi P."/>
            <person name="Sandmeyer S."/>
        </authorList>
    </citation>
    <scope>NUCLEOTIDE SEQUENCE [LARGE SCALE GENOMIC DNA]</scope>
    <source>
        <strain evidence="5">CLIB89</strain>
        <strain evidence="7">CLIB89(W29)</strain>
    </source>
</reference>
<evidence type="ECO:0000313" key="7">
    <source>
        <dbReference type="Proteomes" id="UP000182444"/>
    </source>
</evidence>
<dbReference type="KEGG" id="yli:2908874"/>
<evidence type="ECO:0000256" key="3">
    <source>
        <dbReference type="SAM" id="MobiDB-lite"/>
    </source>
</evidence>
<dbReference type="InterPro" id="IPR050613">
    <property type="entry name" value="Sec_Metabolite_Reg"/>
</dbReference>
<protein>
    <recommendedName>
        <fullName evidence="4">Zn(2)-C6 fungal-type domain-containing protein</fullName>
    </recommendedName>
</protein>
<dbReference type="RefSeq" id="XP_505535.1">
    <property type="nucleotide sequence ID" value="XM_505535.1"/>
</dbReference>
<evidence type="ECO:0000256" key="1">
    <source>
        <dbReference type="ARBA" id="ARBA00004123"/>
    </source>
</evidence>
<feature type="region of interest" description="Disordered" evidence="3">
    <location>
        <begin position="19"/>
        <end position="57"/>
    </location>
</feature>
<dbReference type="PANTHER" id="PTHR31001">
    <property type="entry name" value="UNCHARACTERIZED TRANSCRIPTIONAL REGULATORY PROTEIN"/>
    <property type="match status" value="1"/>
</dbReference>
<organism evidence="5 7">
    <name type="scientific">Yarrowia lipolytica</name>
    <name type="common">Candida lipolytica</name>
    <dbReference type="NCBI Taxonomy" id="4952"/>
    <lineage>
        <taxon>Eukaryota</taxon>
        <taxon>Fungi</taxon>
        <taxon>Dikarya</taxon>
        <taxon>Ascomycota</taxon>
        <taxon>Saccharomycotina</taxon>
        <taxon>Dipodascomycetes</taxon>
        <taxon>Dipodascales</taxon>
        <taxon>Dipodascales incertae sedis</taxon>
        <taxon>Yarrowia</taxon>
    </lineage>
</organism>
<dbReference type="Proteomes" id="UP000256601">
    <property type="component" value="Unassembled WGS sequence"/>
</dbReference>
<dbReference type="GO" id="GO:0005634">
    <property type="term" value="C:nucleus"/>
    <property type="evidence" value="ECO:0007669"/>
    <property type="project" value="UniProtKB-SubCell"/>
</dbReference>
<sequence>MTDQESRRNGLEQLAVRAIAEMREGQGPRPPDTRDQQPLDLLPDHEDKSVNNNGTRLAPYEQCIPDLSAPGAGFEDDFSRVVKRRRRAPVSCLLCRKRKVRCDKQMPCSACKTANVTGSCEYAPPTWGGREVRGGQEIQFTVDEAEPISQPPGNNSSNSDTRGHHSSSSSCSNISVPPMQKPLTPPQMLQPIVSPLQPTVKSKSSHQRMYGRFPNAANLLRADLSERQRAKGVEVPPSPRKKQPLHNDAKCKRAIETLQETRRRRSDSPIDPVYKPLLDLFPGQQYCEFLIDSFLKRVNTVHYCACPEGLRTDFNALWSAKQRIEDGEQFNARTYLNLPSIAVMLLVFRLGRGSYPLKDWSPPNYCIKDGHRDNTYLGPQVLEVAEACLNASHIFRHGGLKTIQALVLMKLDCLYAPDSEYSPDGVDSVNLTGVILQLALSQGLYMDPANFDTQSTSVLAFQDSLLVQSPKAHRRSMSVSSAGSASLIEPSSAKLWRILYGCALILDAKRNLEVGIPLSLPQGDCDVYFDHTDDGGKTASNVLAFRRAMLRFCALSGCVMTETSRPVMYRNEPLIQRLGQDLHKFGVDEVASLAQLREELGIPKDDSLAFSSDDDHADESDTSSVASSATSALQLIHRCRIYCLWSKLCVHYEMDTYDASEEPLYGHRELCVRLGIEQDQAGVLSQYRVILRMSSLITLLVWVARRRTASVELGAHSWYIVSLVHSMMGLPLTGVITCWFRVAILAKETGSLKGTRWDPDWLFRLITQGIAVLGDTDVGDRQMHGLCVSFLKKARSDLGRLLAKMPGSDPAYLSSQFDAIDKLAEVEVLSEEDEGL</sequence>
<dbReference type="GO" id="GO:0000981">
    <property type="term" value="F:DNA-binding transcription factor activity, RNA polymerase II-specific"/>
    <property type="evidence" value="ECO:0007669"/>
    <property type="project" value="InterPro"/>
</dbReference>
<dbReference type="InterPro" id="IPR036864">
    <property type="entry name" value="Zn2-C6_fun-type_DNA-bd_sf"/>
</dbReference>
<dbReference type="VEuPathDB" id="FungiDB:YALI1_F23191g"/>
<proteinExistence type="predicted"/>
<dbReference type="Gene3D" id="4.10.240.10">
    <property type="entry name" value="Zn(2)-C6 fungal-type DNA-binding domain"/>
    <property type="match status" value="1"/>
</dbReference>
<name>A0A1H6PVR5_YARLL</name>
<dbReference type="CDD" id="cd12148">
    <property type="entry name" value="fungal_TF_MHR"/>
    <property type="match status" value="1"/>
</dbReference>
<dbReference type="PROSITE" id="PS00463">
    <property type="entry name" value="ZN2_CY6_FUNGAL_1"/>
    <property type="match status" value="1"/>
</dbReference>
<feature type="region of interest" description="Disordered" evidence="3">
    <location>
        <begin position="143"/>
        <end position="191"/>
    </location>
</feature>
<dbReference type="GeneID" id="2908874"/>